<organism evidence="1 2">
    <name type="scientific">Collimonas arenae</name>
    <dbReference type="NCBI Taxonomy" id="279058"/>
    <lineage>
        <taxon>Bacteria</taxon>
        <taxon>Pseudomonadati</taxon>
        <taxon>Pseudomonadota</taxon>
        <taxon>Betaproteobacteria</taxon>
        <taxon>Burkholderiales</taxon>
        <taxon>Oxalobacteraceae</taxon>
        <taxon>Collimonas</taxon>
    </lineage>
</organism>
<dbReference type="EMBL" id="CP009962">
    <property type="protein sequence ID" value="AIY43535.1"/>
    <property type="molecule type" value="Genomic_DNA"/>
</dbReference>
<evidence type="ECO:0000313" key="2">
    <source>
        <dbReference type="Proteomes" id="UP000030302"/>
    </source>
</evidence>
<dbReference type="HOGENOM" id="CLU_3182391_0_0_4"/>
<sequence length="46" mass="5152">MGMRRIELPGNCKKLIKTETEAATRNMQNLLRVDAALPQTKPVQDA</sequence>
<proteinExistence type="predicted"/>
<dbReference type="KEGG" id="care:LT85_4377"/>
<gene>
    <name evidence="1" type="ORF">LT85_4377</name>
</gene>
<name>A0A0A1FIK2_9BURK</name>
<dbReference type="Proteomes" id="UP000030302">
    <property type="component" value="Chromosome"/>
</dbReference>
<dbReference type="STRING" id="279058.LT85_4377"/>
<protein>
    <submittedName>
        <fullName evidence="1">Uncharacterized protein</fullName>
    </submittedName>
</protein>
<dbReference type="AlphaFoldDB" id="A0A0A1FIK2"/>
<keyword evidence="2" id="KW-1185">Reference proteome</keyword>
<accession>A0A0A1FIK2</accession>
<reference evidence="2" key="1">
    <citation type="journal article" date="2014" name="Soil Biol. Biochem.">
        <title>Structure and function of bacterial communities in ageing soils: Insights from the Mendocino ecological staircase.</title>
        <authorList>
            <person name="Uroz S."/>
            <person name="Tech J.J."/>
            <person name="Sawaya N.A."/>
            <person name="Frey-Klett P."/>
            <person name="Leveau J.H.J."/>
        </authorList>
    </citation>
    <scope>NUCLEOTIDE SEQUENCE [LARGE SCALE GENOMIC DNA]</scope>
    <source>
        <strain evidence="2">Cal35</strain>
    </source>
</reference>
<evidence type="ECO:0000313" key="1">
    <source>
        <dbReference type="EMBL" id="AIY43535.1"/>
    </source>
</evidence>